<organism evidence="1 2">
    <name type="scientific">Pichia angusta</name>
    <name type="common">Yeast</name>
    <name type="synonym">Hansenula polymorpha</name>
    <dbReference type="NCBI Taxonomy" id="870730"/>
    <lineage>
        <taxon>Eukaryota</taxon>
        <taxon>Fungi</taxon>
        <taxon>Dikarya</taxon>
        <taxon>Ascomycota</taxon>
        <taxon>Saccharomycotina</taxon>
        <taxon>Pichiomycetes</taxon>
        <taxon>Pichiales</taxon>
        <taxon>Pichiaceae</taxon>
        <taxon>Ogataea</taxon>
    </lineage>
</organism>
<proteinExistence type="predicted"/>
<reference evidence="1 2" key="1">
    <citation type="journal article" date="2021" name="G3 (Bethesda)">
        <title>Genomic diversity, chromosomal rearrangements, and interspecies hybridization in the ogataea polymorpha species complex.</title>
        <authorList>
            <person name="Hanson S.J."/>
            <person name="Cinneide E.O."/>
            <person name="Salzberg L.I."/>
            <person name="Wolfe K.H."/>
            <person name="McGowan J."/>
            <person name="Fitzpatrick D.A."/>
            <person name="Matlin K."/>
        </authorList>
    </citation>
    <scope>NUCLEOTIDE SEQUENCE [LARGE SCALE GENOMIC DNA]</scope>
    <source>
        <strain evidence="1">51-138</strain>
    </source>
</reference>
<keyword evidence="2" id="KW-1185">Reference proteome</keyword>
<comment type="caution">
    <text evidence="1">The sequence shown here is derived from an EMBL/GenBank/DDBJ whole genome shotgun (WGS) entry which is preliminary data.</text>
</comment>
<evidence type="ECO:0000313" key="2">
    <source>
        <dbReference type="Proteomes" id="UP001197328"/>
    </source>
</evidence>
<name>A0ABQ7RP57_PICAN</name>
<feature type="non-terminal residue" evidence="1">
    <location>
        <position position="96"/>
    </location>
</feature>
<evidence type="ECO:0000313" key="1">
    <source>
        <dbReference type="EMBL" id="KAG7844625.1"/>
    </source>
</evidence>
<sequence length="96" mass="10950">MVSTDKPRRLSHVQFFDKIAIEKSSGDIHLVNRERVRGSKRKKKTKTVVSNERTERLIVVNTMDLTETLSYQSCLMRKGGCRRFHSVNPATANSTA</sequence>
<dbReference type="EMBL" id="JAHLVD010000064">
    <property type="protein sequence ID" value="KAG7844625.1"/>
    <property type="molecule type" value="Genomic_DNA"/>
</dbReference>
<protein>
    <submittedName>
        <fullName evidence="1">Uncharacterized protein</fullName>
    </submittedName>
</protein>
<accession>A0ABQ7RP57</accession>
<dbReference type="Proteomes" id="UP001197328">
    <property type="component" value="Unassembled WGS sequence"/>
</dbReference>
<gene>
    <name evidence="1" type="ORF">KL940_005424</name>
</gene>